<comment type="caution">
    <text evidence="3">The sequence shown here is derived from an EMBL/GenBank/DDBJ whole genome shotgun (WGS) entry which is preliminary data.</text>
</comment>
<keyword evidence="1" id="KW-0812">Transmembrane</keyword>
<dbReference type="Proteomes" id="UP000605970">
    <property type="component" value="Unassembled WGS sequence"/>
</dbReference>
<dbReference type="AlphaFoldDB" id="A0A8S9ZYM0"/>
<evidence type="ECO:0000256" key="1">
    <source>
        <dbReference type="SAM" id="Phobius"/>
    </source>
</evidence>
<evidence type="ECO:0000313" key="4">
    <source>
        <dbReference type="Proteomes" id="UP000605970"/>
    </source>
</evidence>
<keyword evidence="1" id="KW-1133">Transmembrane helix</keyword>
<dbReference type="GO" id="GO:0005737">
    <property type="term" value="C:cytoplasm"/>
    <property type="evidence" value="ECO:0007669"/>
    <property type="project" value="TreeGrafter"/>
</dbReference>
<dbReference type="PANTHER" id="PTHR12227">
    <property type="entry name" value="GLYCERATE KINASE"/>
    <property type="match status" value="1"/>
</dbReference>
<dbReference type="Pfam" id="PF13660">
    <property type="entry name" value="DUF4147"/>
    <property type="match status" value="1"/>
</dbReference>
<keyword evidence="1" id="KW-0472">Membrane</keyword>
<sequence length="186" mass="20344">MTQPISSLFLPCLSAFKTTLNKTTLSSYICKSLSIDGNQLKIAGRSYLLDKNVHLIAIGKAAPVMVEETEKIFSQHFVDGIASVPSGSHIPQNLKTQFLFGAENNLPDEKALENTKQIENFIQCIKQPNQLILFLISGGGSALLPAPIFGITLEDKLKIIKLLQNNGADIKQLNIVRQALSRLKGN</sequence>
<dbReference type="GO" id="GO:0008887">
    <property type="term" value="F:glycerate kinase activity"/>
    <property type="evidence" value="ECO:0007669"/>
    <property type="project" value="InterPro"/>
</dbReference>
<dbReference type="InterPro" id="IPR038614">
    <property type="entry name" value="GK_N_sf"/>
</dbReference>
<dbReference type="InterPro" id="IPR039760">
    <property type="entry name" value="MOFRL_protein"/>
</dbReference>
<dbReference type="SUPFAM" id="SSF82544">
    <property type="entry name" value="GckA/TtuD-like"/>
    <property type="match status" value="1"/>
</dbReference>
<evidence type="ECO:0000259" key="2">
    <source>
        <dbReference type="Pfam" id="PF13660"/>
    </source>
</evidence>
<dbReference type="OrthoDB" id="44918at2759"/>
<gene>
    <name evidence="3" type="ORF">Mgra_00002466</name>
</gene>
<protein>
    <recommendedName>
        <fullName evidence="2">MOFRL-associated domain-containing protein</fullName>
    </recommendedName>
</protein>
<proteinExistence type="predicted"/>
<name>A0A8S9ZYM0_9BILA</name>
<dbReference type="PANTHER" id="PTHR12227:SF0">
    <property type="entry name" value="GLYCERATE KINASE"/>
    <property type="match status" value="1"/>
</dbReference>
<feature type="domain" description="MOFRL-associated" evidence="2">
    <location>
        <begin position="14"/>
        <end position="185"/>
    </location>
</feature>
<reference evidence="3" key="1">
    <citation type="journal article" date="2020" name="Ecol. Evol.">
        <title>Genome structure and content of the rice root-knot nematode (Meloidogyne graminicola).</title>
        <authorList>
            <person name="Phan N.T."/>
            <person name="Danchin E.G.J."/>
            <person name="Klopp C."/>
            <person name="Perfus-Barbeoch L."/>
            <person name="Kozlowski D.K."/>
            <person name="Koutsovoulos G.D."/>
            <person name="Lopez-Roques C."/>
            <person name="Bouchez O."/>
            <person name="Zahm M."/>
            <person name="Besnard G."/>
            <person name="Bellafiore S."/>
        </authorList>
    </citation>
    <scope>NUCLEOTIDE SEQUENCE</scope>
    <source>
        <strain evidence="3">VN-18</strain>
    </source>
</reference>
<dbReference type="InterPro" id="IPR025286">
    <property type="entry name" value="MOFRL_assoc_dom"/>
</dbReference>
<feature type="transmembrane region" description="Helical" evidence="1">
    <location>
        <begin position="131"/>
        <end position="153"/>
    </location>
</feature>
<keyword evidence="4" id="KW-1185">Reference proteome</keyword>
<accession>A0A8S9ZYM0</accession>
<dbReference type="Gene3D" id="3.40.50.10180">
    <property type="entry name" value="Glycerate kinase, MOFRL-like N-terminal domain"/>
    <property type="match status" value="1"/>
</dbReference>
<organism evidence="3 4">
    <name type="scientific">Meloidogyne graminicola</name>
    <dbReference type="NCBI Taxonomy" id="189291"/>
    <lineage>
        <taxon>Eukaryota</taxon>
        <taxon>Metazoa</taxon>
        <taxon>Ecdysozoa</taxon>
        <taxon>Nematoda</taxon>
        <taxon>Chromadorea</taxon>
        <taxon>Rhabditida</taxon>
        <taxon>Tylenchina</taxon>
        <taxon>Tylenchomorpha</taxon>
        <taxon>Tylenchoidea</taxon>
        <taxon>Meloidogynidae</taxon>
        <taxon>Meloidogyninae</taxon>
        <taxon>Meloidogyne</taxon>
    </lineage>
</organism>
<evidence type="ECO:0000313" key="3">
    <source>
        <dbReference type="EMBL" id="KAF7638013.1"/>
    </source>
</evidence>
<dbReference type="EMBL" id="JABEBT010000015">
    <property type="protein sequence ID" value="KAF7638013.1"/>
    <property type="molecule type" value="Genomic_DNA"/>
</dbReference>